<evidence type="ECO:0000313" key="1">
    <source>
        <dbReference type="EMBL" id="POY38466.1"/>
    </source>
</evidence>
<organism evidence="1 2">
    <name type="scientific">Solitalea longa</name>
    <dbReference type="NCBI Taxonomy" id="2079460"/>
    <lineage>
        <taxon>Bacteria</taxon>
        <taxon>Pseudomonadati</taxon>
        <taxon>Bacteroidota</taxon>
        <taxon>Sphingobacteriia</taxon>
        <taxon>Sphingobacteriales</taxon>
        <taxon>Sphingobacteriaceae</taxon>
        <taxon>Solitalea</taxon>
    </lineage>
</organism>
<evidence type="ECO:0000313" key="2">
    <source>
        <dbReference type="Proteomes" id="UP000236893"/>
    </source>
</evidence>
<accession>A0A2S5A7G8</accession>
<keyword evidence="2" id="KW-1185">Reference proteome</keyword>
<proteinExistence type="predicted"/>
<dbReference type="RefSeq" id="WP_103787723.1">
    <property type="nucleotide sequence ID" value="NZ_PQVF01000002.1"/>
</dbReference>
<dbReference type="EMBL" id="PQVF01000002">
    <property type="protein sequence ID" value="POY38466.1"/>
    <property type="molecule type" value="Genomic_DNA"/>
</dbReference>
<protein>
    <submittedName>
        <fullName evidence="1">Uncharacterized protein</fullName>
    </submittedName>
</protein>
<reference evidence="1 2" key="1">
    <citation type="submission" date="2018-01" db="EMBL/GenBank/DDBJ databases">
        <authorList>
            <person name="Gaut B.S."/>
            <person name="Morton B.R."/>
            <person name="Clegg M.T."/>
            <person name="Duvall M.R."/>
        </authorList>
    </citation>
    <scope>NUCLEOTIDE SEQUENCE [LARGE SCALE GENOMIC DNA]</scope>
    <source>
        <strain evidence="1 2">HR-AV</strain>
    </source>
</reference>
<name>A0A2S5A7G8_9SPHI</name>
<dbReference type="AlphaFoldDB" id="A0A2S5A7G8"/>
<dbReference type="Proteomes" id="UP000236893">
    <property type="component" value="Unassembled WGS sequence"/>
</dbReference>
<comment type="caution">
    <text evidence="1">The sequence shown here is derived from an EMBL/GenBank/DDBJ whole genome shotgun (WGS) entry which is preliminary data.</text>
</comment>
<sequence length="303" mass="34661">MLAILMNPKILNIFILILLNSSLISVHGQTLKRDAFFAYEVNSNSKKTLRVNCYYHNDSVRTIVMDPNVKKVYDTFYDIKRSEIQYISHIKKRKLILTNVPRNLPLVWDAKIDSELVEIDDIYFRKASVNKSYFSFDYCTVLELPEYTKMAFHQLGIMAMEDEVITADAYSGLVKKVILNNDLSGNKTKLKLKDFIFAVPDSSFMISMFKYDTDTLDYTALLSTFSKFNADLKLVLLGVPKMSIGYSFPDGEVSDPLLNHLKTKMLGVGSIAGDFKMSDKGSQSQKTMIAFNNFLSTYIEEYF</sequence>
<gene>
    <name evidence="1" type="ORF">C3K47_03475</name>
</gene>